<feature type="transmembrane region" description="Helical" evidence="1">
    <location>
        <begin position="12"/>
        <end position="41"/>
    </location>
</feature>
<protein>
    <submittedName>
        <fullName evidence="3">CPBP family intramembrane metalloprotease</fullName>
    </submittedName>
</protein>
<keyword evidence="1" id="KW-1133">Transmembrane helix</keyword>
<keyword evidence="1" id="KW-0812">Transmembrane</keyword>
<proteinExistence type="predicted"/>
<dbReference type="PANTHER" id="PTHR39430">
    <property type="entry name" value="MEMBRANE-ASSOCIATED PROTEASE-RELATED"/>
    <property type="match status" value="1"/>
</dbReference>
<dbReference type="GO" id="GO:0080120">
    <property type="term" value="P:CAAX-box protein maturation"/>
    <property type="evidence" value="ECO:0007669"/>
    <property type="project" value="UniProtKB-ARBA"/>
</dbReference>
<dbReference type="RefSeq" id="WP_126141238.1">
    <property type="nucleotide sequence ID" value="NZ_RXHU01000027.1"/>
</dbReference>
<feature type="transmembrane region" description="Helical" evidence="1">
    <location>
        <begin position="101"/>
        <end position="126"/>
    </location>
</feature>
<evidence type="ECO:0000256" key="1">
    <source>
        <dbReference type="SAM" id="Phobius"/>
    </source>
</evidence>
<dbReference type="Proteomes" id="UP000276128">
    <property type="component" value="Unassembled WGS sequence"/>
</dbReference>
<keyword evidence="3" id="KW-0645">Protease</keyword>
<sequence length="304" mass="32680">MSDVKRKLLPILVMVGKIALTLVMITVMTVLLLVAAAVITLRRMPGAGMSDVVADSFFAQASLWAQIAGFIGGTLLSWMLFEKRRGWRLGFEPNRALRKTIGGLLFGSALIGLSVLGIWLVGGVAFTRLPGSGDQLPALIGGLCLFIGVAVNEELFARGYLQGLAKREYGAGWGIAISTIVFALLHAKNPGMWSSVMPLLNLLLAGLLFGLCREYSGSLWLPIGLHVSWNFIQGCVFGFDVSGMPLTSVFTAEPLGSSYVSGGAFGAEGSILTTIVLVLSVGMLYNYYQRKHILRLTSARRNHL</sequence>
<name>A0A3S0A4Y7_9BACL</name>
<evidence type="ECO:0000259" key="2">
    <source>
        <dbReference type="Pfam" id="PF02517"/>
    </source>
</evidence>
<feature type="transmembrane region" description="Helical" evidence="1">
    <location>
        <begin position="259"/>
        <end position="285"/>
    </location>
</feature>
<feature type="domain" description="CAAX prenyl protease 2/Lysostaphin resistance protein A-like" evidence="2">
    <location>
        <begin position="139"/>
        <end position="232"/>
    </location>
</feature>
<feature type="transmembrane region" description="Helical" evidence="1">
    <location>
        <begin position="219"/>
        <end position="239"/>
    </location>
</feature>
<feature type="transmembrane region" description="Helical" evidence="1">
    <location>
        <begin position="169"/>
        <end position="187"/>
    </location>
</feature>
<dbReference type="OrthoDB" id="324900at2"/>
<dbReference type="InterPro" id="IPR003675">
    <property type="entry name" value="Rce1/LyrA-like_dom"/>
</dbReference>
<dbReference type="EMBL" id="RXHU01000027">
    <property type="protein sequence ID" value="RTE09743.1"/>
    <property type="molecule type" value="Genomic_DNA"/>
</dbReference>
<keyword evidence="4" id="KW-1185">Reference proteome</keyword>
<keyword evidence="3" id="KW-0482">Metalloprotease</keyword>
<organism evidence="3 4">
    <name type="scientific">Paenibacillus whitsoniae</name>
    <dbReference type="NCBI Taxonomy" id="2496558"/>
    <lineage>
        <taxon>Bacteria</taxon>
        <taxon>Bacillati</taxon>
        <taxon>Bacillota</taxon>
        <taxon>Bacilli</taxon>
        <taxon>Bacillales</taxon>
        <taxon>Paenibacillaceae</taxon>
        <taxon>Paenibacillus</taxon>
    </lineage>
</organism>
<dbReference type="AlphaFoldDB" id="A0A3S0A4Y7"/>
<dbReference type="PANTHER" id="PTHR39430:SF1">
    <property type="entry name" value="PROTEASE"/>
    <property type="match status" value="1"/>
</dbReference>
<feature type="transmembrane region" description="Helical" evidence="1">
    <location>
        <begin position="61"/>
        <end position="81"/>
    </location>
</feature>
<keyword evidence="1" id="KW-0472">Membrane</keyword>
<evidence type="ECO:0000313" key="4">
    <source>
        <dbReference type="Proteomes" id="UP000276128"/>
    </source>
</evidence>
<evidence type="ECO:0000313" key="3">
    <source>
        <dbReference type="EMBL" id="RTE09743.1"/>
    </source>
</evidence>
<dbReference type="GO" id="GO:0004175">
    <property type="term" value="F:endopeptidase activity"/>
    <property type="evidence" value="ECO:0007669"/>
    <property type="project" value="UniProtKB-ARBA"/>
</dbReference>
<keyword evidence="3" id="KW-0378">Hydrolase</keyword>
<dbReference type="Pfam" id="PF02517">
    <property type="entry name" value="Rce1-like"/>
    <property type="match status" value="1"/>
</dbReference>
<gene>
    <name evidence="3" type="ORF">EJQ19_10890</name>
</gene>
<feature type="transmembrane region" description="Helical" evidence="1">
    <location>
        <begin position="193"/>
        <end position="212"/>
    </location>
</feature>
<comment type="caution">
    <text evidence="3">The sequence shown here is derived from an EMBL/GenBank/DDBJ whole genome shotgun (WGS) entry which is preliminary data.</text>
</comment>
<reference evidence="3 4" key="1">
    <citation type="submission" date="2018-12" db="EMBL/GenBank/DDBJ databases">
        <title>Bacillus ochoae sp. nov., Paenibacillus whitsoniae sp. nov., Paenibacillus spiritus sp. nov. Isolated from the Mars Exploration Rover during spacecraft assembly.</title>
        <authorList>
            <person name="Seuylemezian A."/>
            <person name="Vaishampayan P."/>
        </authorList>
    </citation>
    <scope>NUCLEOTIDE SEQUENCE [LARGE SCALE GENOMIC DNA]</scope>
    <source>
        <strain evidence="3 4">MER 54</strain>
    </source>
</reference>
<feature type="transmembrane region" description="Helical" evidence="1">
    <location>
        <begin position="138"/>
        <end position="157"/>
    </location>
</feature>
<dbReference type="GO" id="GO:0006508">
    <property type="term" value="P:proteolysis"/>
    <property type="evidence" value="ECO:0007669"/>
    <property type="project" value="UniProtKB-KW"/>
</dbReference>
<accession>A0A3S0A4Y7</accession>
<dbReference type="GO" id="GO:0008237">
    <property type="term" value="F:metallopeptidase activity"/>
    <property type="evidence" value="ECO:0007669"/>
    <property type="project" value="UniProtKB-KW"/>
</dbReference>